<dbReference type="Proteomes" id="UP000010523">
    <property type="component" value="Unassembled WGS sequence"/>
</dbReference>
<reference evidence="1 2" key="1">
    <citation type="journal article" date="2012" name="Appl. Environ. Microbiol.">
        <title>Genome Sequence of Thermotolerant Bacillus methanolicus: Features and Regulation Related to Methylotrophy and Production of L-Lysine and L-Glutamate from Methanol.</title>
        <authorList>
            <person name="Heggeset T.M."/>
            <person name="Krog A."/>
            <person name="Balzer S."/>
            <person name="Wentzel A."/>
            <person name="Ellingsen T.E."/>
            <person name="Brautaset T."/>
        </authorList>
    </citation>
    <scope>NUCLEOTIDE SEQUENCE [LARGE SCALE GENOMIC DNA]</scope>
    <source>
        <strain evidence="1 2">PB1</strain>
    </source>
</reference>
<keyword evidence="2" id="KW-1185">Reference proteome</keyword>
<sequence length="26" mass="2983">MNYKVNVEGVSAEEVAREYLERNGLL</sequence>
<protein>
    <submittedName>
        <fullName evidence="1">Uncharacterized protein</fullName>
    </submittedName>
</protein>
<name>I3E097_BACMT</name>
<organism evidence="1 2">
    <name type="scientific">Bacillus methanolicus PB1</name>
    <dbReference type="NCBI Taxonomy" id="997296"/>
    <lineage>
        <taxon>Bacteria</taxon>
        <taxon>Bacillati</taxon>
        <taxon>Bacillota</taxon>
        <taxon>Bacilli</taxon>
        <taxon>Bacillales</taxon>
        <taxon>Bacillaceae</taxon>
        <taxon>Bacillus</taxon>
    </lineage>
</organism>
<dbReference type="Gene3D" id="3.40.190.10">
    <property type="entry name" value="Periplasmic binding protein-like II"/>
    <property type="match status" value="1"/>
</dbReference>
<dbReference type="EMBL" id="AFEU01000002">
    <property type="protein sequence ID" value="EIJ79918.1"/>
    <property type="molecule type" value="Genomic_DNA"/>
</dbReference>
<dbReference type="PATRIC" id="fig|997296.3.peg.1305"/>
<evidence type="ECO:0000313" key="1">
    <source>
        <dbReference type="EMBL" id="EIJ79918.1"/>
    </source>
</evidence>
<gene>
    <name evidence="1" type="ORF">PB1_06122</name>
</gene>
<evidence type="ECO:0000313" key="2">
    <source>
        <dbReference type="Proteomes" id="UP000010523"/>
    </source>
</evidence>
<comment type="caution">
    <text evidence="1">The sequence shown here is derived from an EMBL/GenBank/DDBJ whole genome shotgun (WGS) entry which is preliminary data.</text>
</comment>
<dbReference type="AlphaFoldDB" id="I3E097"/>
<proteinExistence type="predicted"/>
<accession>I3E097</accession>
<dbReference type="STRING" id="997296.PB1_06122"/>